<dbReference type="KEGG" id="tva:4748664"/>
<proteinExistence type="predicted"/>
<evidence type="ECO:0000313" key="1">
    <source>
        <dbReference type="EMBL" id="EAX90971.1"/>
    </source>
</evidence>
<dbReference type="VEuPathDB" id="TrichDB:TVAG_051720"/>
<keyword evidence="2" id="KW-1185">Reference proteome</keyword>
<reference evidence="1" key="1">
    <citation type="submission" date="2006-10" db="EMBL/GenBank/DDBJ databases">
        <authorList>
            <person name="Amadeo P."/>
            <person name="Zhao Q."/>
            <person name="Wortman J."/>
            <person name="Fraser-Liggett C."/>
            <person name="Carlton J."/>
        </authorList>
    </citation>
    <scope>NUCLEOTIDE SEQUENCE</scope>
    <source>
        <strain evidence="1">G3</strain>
    </source>
</reference>
<dbReference type="Proteomes" id="UP000001542">
    <property type="component" value="Unassembled WGS sequence"/>
</dbReference>
<dbReference type="SMR" id="A2FVU0"/>
<name>A2FVU0_TRIV3</name>
<dbReference type="AlphaFoldDB" id="A2FVU0"/>
<evidence type="ECO:0000313" key="2">
    <source>
        <dbReference type="Proteomes" id="UP000001542"/>
    </source>
</evidence>
<dbReference type="RefSeq" id="XP_001303901.1">
    <property type="nucleotide sequence ID" value="XM_001303900.1"/>
</dbReference>
<gene>
    <name evidence="1" type="ORF">TVAG_051720</name>
</gene>
<protein>
    <submittedName>
        <fullName evidence="1">Uncharacterized protein</fullName>
    </submittedName>
</protein>
<sequence>MSSSFRDLLNNPNTSLQDVLLDDCCISAYRYNDNQLVWFLLDRSEEILNLAIYSTNAKVSLKANLLLSKEYHALIDDIVEKEIFVPTIERYLDNEPSPAVICKIANLASIVYESAASQFTSELLIRFLPHIGDKMILSLYETVLEKASDPEQLIPLVTSTLSEISNFTGSVTDDVNDENAVHLGGLYKLTSLFNSNTILSEIVQKPENIAILVKKFEVANINLLDSQWECIDQFVCQTNAAELEKSFVSVILPLVGISDPALFHQYQAKMLHIILKLAQNSENVRKILVEVNFHAELREIVETYPHHTLAHLAVTDFIIAASRMTELEALILTQMLPLCEKILSNPDSLVELRAFAWNLICKFRDTIKTGNASSNFQESIEAFDEVSSKRADELSEIANSDYGGPLPDLSISADTDSFLSNLTQQQVMQLLRLLTQRPR</sequence>
<dbReference type="OrthoDB" id="10642634at2759"/>
<dbReference type="InParanoid" id="A2FVU0"/>
<accession>A2FVU0</accession>
<dbReference type="VEuPathDB" id="TrichDB:TVAGG3_0756810"/>
<organism evidence="1 2">
    <name type="scientific">Trichomonas vaginalis (strain ATCC PRA-98 / G3)</name>
    <dbReference type="NCBI Taxonomy" id="412133"/>
    <lineage>
        <taxon>Eukaryota</taxon>
        <taxon>Metamonada</taxon>
        <taxon>Parabasalia</taxon>
        <taxon>Trichomonadida</taxon>
        <taxon>Trichomonadidae</taxon>
        <taxon>Trichomonas</taxon>
    </lineage>
</organism>
<reference evidence="1" key="2">
    <citation type="journal article" date="2007" name="Science">
        <title>Draft genome sequence of the sexually transmitted pathogen Trichomonas vaginalis.</title>
        <authorList>
            <person name="Carlton J.M."/>
            <person name="Hirt R.P."/>
            <person name="Silva J.C."/>
            <person name="Delcher A.L."/>
            <person name="Schatz M."/>
            <person name="Zhao Q."/>
            <person name="Wortman J.R."/>
            <person name="Bidwell S.L."/>
            <person name="Alsmark U.C.M."/>
            <person name="Besteiro S."/>
            <person name="Sicheritz-Ponten T."/>
            <person name="Noel C.J."/>
            <person name="Dacks J.B."/>
            <person name="Foster P.G."/>
            <person name="Simillion C."/>
            <person name="Van de Peer Y."/>
            <person name="Miranda-Saavedra D."/>
            <person name="Barton G.J."/>
            <person name="Westrop G.D."/>
            <person name="Mueller S."/>
            <person name="Dessi D."/>
            <person name="Fiori P.L."/>
            <person name="Ren Q."/>
            <person name="Paulsen I."/>
            <person name="Zhang H."/>
            <person name="Bastida-Corcuera F.D."/>
            <person name="Simoes-Barbosa A."/>
            <person name="Brown M.T."/>
            <person name="Hayes R.D."/>
            <person name="Mukherjee M."/>
            <person name="Okumura C.Y."/>
            <person name="Schneider R."/>
            <person name="Smith A.J."/>
            <person name="Vanacova S."/>
            <person name="Villalvazo M."/>
            <person name="Haas B.J."/>
            <person name="Pertea M."/>
            <person name="Feldblyum T.V."/>
            <person name="Utterback T.R."/>
            <person name="Shu C.L."/>
            <person name="Osoegawa K."/>
            <person name="de Jong P.J."/>
            <person name="Hrdy I."/>
            <person name="Horvathova L."/>
            <person name="Zubacova Z."/>
            <person name="Dolezal P."/>
            <person name="Malik S.B."/>
            <person name="Logsdon J.M. Jr."/>
            <person name="Henze K."/>
            <person name="Gupta A."/>
            <person name="Wang C.C."/>
            <person name="Dunne R.L."/>
            <person name="Upcroft J.A."/>
            <person name="Upcroft P."/>
            <person name="White O."/>
            <person name="Salzberg S.L."/>
            <person name="Tang P."/>
            <person name="Chiu C.-H."/>
            <person name="Lee Y.-S."/>
            <person name="Embley T.M."/>
            <person name="Coombs G.H."/>
            <person name="Mottram J.C."/>
            <person name="Tachezy J."/>
            <person name="Fraser-Liggett C.M."/>
            <person name="Johnson P.J."/>
        </authorList>
    </citation>
    <scope>NUCLEOTIDE SEQUENCE [LARGE SCALE GENOMIC DNA]</scope>
    <source>
        <strain evidence="1">G3</strain>
    </source>
</reference>
<dbReference type="EMBL" id="DS114068">
    <property type="protein sequence ID" value="EAX90971.1"/>
    <property type="molecule type" value="Genomic_DNA"/>
</dbReference>